<dbReference type="EMBL" id="JAUHJS010000002">
    <property type="protein sequence ID" value="MDN4164790.1"/>
    <property type="molecule type" value="Genomic_DNA"/>
</dbReference>
<name>A0ABT8F2W1_9BACT</name>
<evidence type="ECO:0000313" key="2">
    <source>
        <dbReference type="EMBL" id="MDN4164790.1"/>
    </source>
</evidence>
<dbReference type="PANTHER" id="PTHR34406:SF1">
    <property type="entry name" value="PROTEIN YCEI"/>
    <property type="match status" value="1"/>
</dbReference>
<comment type="caution">
    <text evidence="2">The sequence shown here is derived from an EMBL/GenBank/DDBJ whole genome shotgun (WGS) entry which is preliminary data.</text>
</comment>
<gene>
    <name evidence="2" type="ORF">QWY31_04715</name>
</gene>
<accession>A0ABT8F2W1</accession>
<reference evidence="2" key="1">
    <citation type="submission" date="2023-06" db="EMBL/GenBank/DDBJ databases">
        <title>Cytophagales bacterium Strain LB-30, isolated from soil.</title>
        <authorList>
            <person name="Liu B."/>
        </authorList>
    </citation>
    <scope>NUCLEOTIDE SEQUENCE</scope>
    <source>
        <strain evidence="2">LB-30</strain>
    </source>
</reference>
<dbReference type="InterPro" id="IPR007372">
    <property type="entry name" value="Lipid/polyisoprenoid-bd_YceI"/>
</dbReference>
<dbReference type="PANTHER" id="PTHR34406">
    <property type="entry name" value="PROTEIN YCEI"/>
    <property type="match status" value="1"/>
</dbReference>
<dbReference type="Gene3D" id="2.40.128.110">
    <property type="entry name" value="Lipid/polyisoprenoid-binding, YceI-like"/>
    <property type="match status" value="1"/>
</dbReference>
<proteinExistence type="predicted"/>
<protein>
    <submittedName>
        <fullName evidence="2">YceI family protein</fullName>
    </submittedName>
</protein>
<dbReference type="RefSeq" id="WP_320003316.1">
    <property type="nucleotide sequence ID" value="NZ_JAUHJS010000002.1"/>
</dbReference>
<feature type="domain" description="Lipid/polyisoprenoid-binding YceI-like" evidence="1">
    <location>
        <begin position="13"/>
        <end position="182"/>
    </location>
</feature>
<evidence type="ECO:0000313" key="3">
    <source>
        <dbReference type="Proteomes" id="UP001168552"/>
    </source>
</evidence>
<dbReference type="SMART" id="SM00867">
    <property type="entry name" value="YceI"/>
    <property type="match status" value="1"/>
</dbReference>
<dbReference type="Proteomes" id="UP001168552">
    <property type="component" value="Unassembled WGS sequence"/>
</dbReference>
<sequence>MDTPLVDKKTVRHWKVDVNHTSLHFCVGYIGLVEVRGHFTQYDGLVETEGDGFNSAKVTMLVKAESINTANAIRDNHLRSSDFFAVDKFPDITFVSSSFTSLGSDKYLLLGELSIKGISKEIGFHVLFKGFTKNIFGEQVAVFTAKSEINRLDFNLIWHPILENGFPVVSEKVLIDLIVELHQLE</sequence>
<evidence type="ECO:0000259" key="1">
    <source>
        <dbReference type="SMART" id="SM00867"/>
    </source>
</evidence>
<dbReference type="SUPFAM" id="SSF101874">
    <property type="entry name" value="YceI-like"/>
    <property type="match status" value="1"/>
</dbReference>
<organism evidence="2 3">
    <name type="scientific">Shiella aurantiaca</name>
    <dbReference type="NCBI Taxonomy" id="3058365"/>
    <lineage>
        <taxon>Bacteria</taxon>
        <taxon>Pseudomonadati</taxon>
        <taxon>Bacteroidota</taxon>
        <taxon>Cytophagia</taxon>
        <taxon>Cytophagales</taxon>
        <taxon>Shiellaceae</taxon>
        <taxon>Shiella</taxon>
    </lineage>
</organism>
<dbReference type="Pfam" id="PF04264">
    <property type="entry name" value="YceI"/>
    <property type="match status" value="1"/>
</dbReference>
<keyword evidence="3" id="KW-1185">Reference proteome</keyword>
<dbReference type="InterPro" id="IPR036761">
    <property type="entry name" value="TTHA0802/YceI-like_sf"/>
</dbReference>